<evidence type="ECO:0000313" key="2">
    <source>
        <dbReference type="EMBL" id="QIW99087.1"/>
    </source>
</evidence>
<keyword evidence="3" id="KW-1185">Reference proteome</keyword>
<feature type="compositionally biased region" description="Basic and acidic residues" evidence="1">
    <location>
        <begin position="264"/>
        <end position="274"/>
    </location>
</feature>
<protein>
    <submittedName>
        <fullName evidence="2">Uncharacterized protein</fullName>
    </submittedName>
</protein>
<gene>
    <name evidence="2" type="ORF">AMS68_004605</name>
</gene>
<organism evidence="2 3">
    <name type="scientific">Peltaster fructicola</name>
    <dbReference type="NCBI Taxonomy" id="286661"/>
    <lineage>
        <taxon>Eukaryota</taxon>
        <taxon>Fungi</taxon>
        <taxon>Dikarya</taxon>
        <taxon>Ascomycota</taxon>
        <taxon>Pezizomycotina</taxon>
        <taxon>Dothideomycetes</taxon>
        <taxon>Dothideomycetes incertae sedis</taxon>
        <taxon>Peltaster</taxon>
    </lineage>
</organism>
<evidence type="ECO:0000256" key="1">
    <source>
        <dbReference type="SAM" id="MobiDB-lite"/>
    </source>
</evidence>
<dbReference type="AlphaFoldDB" id="A0A6H0XWW3"/>
<feature type="compositionally biased region" description="Polar residues" evidence="1">
    <location>
        <begin position="222"/>
        <end position="232"/>
    </location>
</feature>
<proteinExistence type="predicted"/>
<name>A0A6H0XWW3_9PEZI</name>
<feature type="region of interest" description="Disordered" evidence="1">
    <location>
        <begin position="203"/>
        <end position="275"/>
    </location>
</feature>
<feature type="region of interest" description="Disordered" evidence="1">
    <location>
        <begin position="288"/>
        <end position="307"/>
    </location>
</feature>
<evidence type="ECO:0000313" key="3">
    <source>
        <dbReference type="Proteomes" id="UP000503462"/>
    </source>
</evidence>
<feature type="region of interest" description="Disordered" evidence="1">
    <location>
        <begin position="143"/>
        <end position="174"/>
    </location>
</feature>
<reference evidence="2 3" key="1">
    <citation type="journal article" date="2016" name="Sci. Rep.">
        <title>Peltaster fructicola genome reveals evolution from an invasive phytopathogen to an ectophytic parasite.</title>
        <authorList>
            <person name="Xu C."/>
            <person name="Chen H."/>
            <person name="Gleason M.L."/>
            <person name="Xu J.R."/>
            <person name="Liu H."/>
            <person name="Zhang R."/>
            <person name="Sun G."/>
        </authorList>
    </citation>
    <scope>NUCLEOTIDE SEQUENCE [LARGE SCALE GENOMIC DNA]</scope>
    <source>
        <strain evidence="2 3">LNHT1506</strain>
    </source>
</reference>
<accession>A0A6H0XWW3</accession>
<sequence>MTDLPLDLIDKDNKAMAMDLKRMGVYSLVPSKYQSTDQFRNLGGALVSPPHQTVLVPGREDGLTDFARAAKRRKILALADDVLHGRTLFISSAAREPHALRALVQLRLKERHKKWRTCSKSASTWQDLDNTWDVLRKVCAHRHRQGRSATLERSPGAHKSVGMNRNAANREESVDGDAKVIDETVLVDEMDCARSETVDHEYKLAHGTTHARQPHKSRSRQAARNSRPGAQNQKRRAVKSRIQQHTLTKTYRESRVSSQTSTNAKDEEAVEDHPSLSLHVGAIKEAGRPPVQAQPGQVQSRKSESSPFVFHRRKSRAGGPSGVVVLLEHSTALGMATIGGAAETVAAGNANPESEARASLVTEHLNKLLPVSPASGKTSSSVTKALRQALRRSGADISFVDDVPQPPLVTQQVVLGAGSPHCEEASDVPRRESLAWRGTQALIAEAHEALFDPFIDQSVLPLQPDEARPAHDVGMLADDGSGHSAAPMAAPETQDILDGWSPWSADKTQQRKALNRASMGSMASPTVDPMDVLKSHRRTSSTRRTKDVRSSLCFSLDAEYLVDQTDNVPHSRWTAVNQTDAETNRHEIDLFKKPNMTTSRELSGSQAAQVHSIDATRAELDMDQCITDIALDFFGSSTPTTRT</sequence>
<feature type="compositionally biased region" description="Basic residues" evidence="1">
    <location>
        <begin position="212"/>
        <end position="221"/>
    </location>
</feature>
<dbReference type="EMBL" id="CP051141">
    <property type="protein sequence ID" value="QIW99087.1"/>
    <property type="molecule type" value="Genomic_DNA"/>
</dbReference>
<dbReference type="Proteomes" id="UP000503462">
    <property type="component" value="Chromosome 3"/>
</dbReference>